<dbReference type="Gene3D" id="3.60.15.10">
    <property type="entry name" value="Ribonuclease Z/Hydroxyacylglutathione hydrolase-like"/>
    <property type="match status" value="1"/>
</dbReference>
<dbReference type="EMBL" id="JAOYFB010000038">
    <property type="protein sequence ID" value="KAK4025637.1"/>
    <property type="molecule type" value="Genomic_DNA"/>
</dbReference>
<keyword evidence="1" id="KW-0479">Metal-binding</keyword>
<dbReference type="InterPro" id="IPR036866">
    <property type="entry name" value="RibonucZ/Hydroxyglut_hydro"/>
</dbReference>
<feature type="region of interest" description="Disordered" evidence="4">
    <location>
        <begin position="1"/>
        <end position="21"/>
    </location>
</feature>
<comment type="caution">
    <text evidence="6">The sequence shown here is derived from an EMBL/GenBank/DDBJ whole genome shotgun (WGS) entry which is preliminary data.</text>
</comment>
<protein>
    <recommendedName>
        <fullName evidence="5">Hydroxyacylglutathione hydrolase C-terminal domain-containing protein</fullName>
    </recommendedName>
</protein>
<keyword evidence="7" id="KW-1185">Reference proteome</keyword>
<dbReference type="SUPFAM" id="SSF56281">
    <property type="entry name" value="Metallo-hydrolase/oxidoreductase"/>
    <property type="match status" value="1"/>
</dbReference>
<keyword evidence="3" id="KW-0862">Zinc</keyword>
<sequence length="112" mass="12763">MAPTPPPRQGGGGLSCSTFGLHVEPDNESVAKPISWTKEQRAKSEPIVPSLLSEEKLFNPFMRDNELTITAVASEKIQIMEPERVPPVREYRHGYRSSDEGHKKHWRWQVEI</sequence>
<accession>A0ABR0AKJ1</accession>
<organism evidence="6 7">
    <name type="scientific">Daphnia magna</name>
    <dbReference type="NCBI Taxonomy" id="35525"/>
    <lineage>
        <taxon>Eukaryota</taxon>
        <taxon>Metazoa</taxon>
        <taxon>Ecdysozoa</taxon>
        <taxon>Arthropoda</taxon>
        <taxon>Crustacea</taxon>
        <taxon>Branchiopoda</taxon>
        <taxon>Diplostraca</taxon>
        <taxon>Cladocera</taxon>
        <taxon>Anomopoda</taxon>
        <taxon>Daphniidae</taxon>
        <taxon>Daphnia</taxon>
    </lineage>
</organism>
<name>A0ABR0AKJ1_9CRUS</name>
<dbReference type="PANTHER" id="PTHR11935:SF94">
    <property type="entry name" value="TENZING NORGAY, ISOFORM C"/>
    <property type="match status" value="1"/>
</dbReference>
<evidence type="ECO:0000256" key="4">
    <source>
        <dbReference type="SAM" id="MobiDB-lite"/>
    </source>
</evidence>
<evidence type="ECO:0000256" key="1">
    <source>
        <dbReference type="ARBA" id="ARBA00022723"/>
    </source>
</evidence>
<dbReference type="InterPro" id="IPR032282">
    <property type="entry name" value="HAGH_C"/>
</dbReference>
<proteinExistence type="predicted"/>
<dbReference type="Proteomes" id="UP001234178">
    <property type="component" value="Unassembled WGS sequence"/>
</dbReference>
<feature type="domain" description="Hydroxyacylglutathione hydrolase C-terminal" evidence="5">
    <location>
        <begin position="15"/>
        <end position="80"/>
    </location>
</feature>
<evidence type="ECO:0000313" key="6">
    <source>
        <dbReference type="EMBL" id="KAK4025637.1"/>
    </source>
</evidence>
<reference evidence="6 7" key="1">
    <citation type="journal article" date="2023" name="Nucleic Acids Res.">
        <title>The hologenome of Daphnia magna reveals possible DNA methylation and microbiome-mediated evolution of the host genome.</title>
        <authorList>
            <person name="Chaturvedi A."/>
            <person name="Li X."/>
            <person name="Dhandapani V."/>
            <person name="Marshall H."/>
            <person name="Kissane S."/>
            <person name="Cuenca-Cambronero M."/>
            <person name="Asole G."/>
            <person name="Calvet F."/>
            <person name="Ruiz-Romero M."/>
            <person name="Marangio P."/>
            <person name="Guigo R."/>
            <person name="Rago D."/>
            <person name="Mirbahai L."/>
            <person name="Eastwood N."/>
            <person name="Colbourne J.K."/>
            <person name="Zhou J."/>
            <person name="Mallon E."/>
            <person name="Orsini L."/>
        </authorList>
    </citation>
    <scope>NUCLEOTIDE SEQUENCE [LARGE SCALE GENOMIC DNA]</scope>
    <source>
        <strain evidence="6">LRV0_1</strain>
    </source>
</reference>
<gene>
    <name evidence="6" type="ORF">OUZ56_014692</name>
</gene>
<dbReference type="PANTHER" id="PTHR11935">
    <property type="entry name" value="BETA LACTAMASE DOMAIN"/>
    <property type="match status" value="1"/>
</dbReference>
<evidence type="ECO:0000313" key="7">
    <source>
        <dbReference type="Proteomes" id="UP001234178"/>
    </source>
</evidence>
<evidence type="ECO:0000256" key="3">
    <source>
        <dbReference type="ARBA" id="ARBA00022833"/>
    </source>
</evidence>
<evidence type="ECO:0000259" key="5">
    <source>
        <dbReference type="Pfam" id="PF16123"/>
    </source>
</evidence>
<keyword evidence="2" id="KW-0378">Hydrolase</keyword>
<evidence type="ECO:0000256" key="2">
    <source>
        <dbReference type="ARBA" id="ARBA00022801"/>
    </source>
</evidence>
<dbReference type="Pfam" id="PF16123">
    <property type="entry name" value="HAGH_C"/>
    <property type="match status" value="1"/>
</dbReference>